<feature type="compositionally biased region" description="Low complexity" evidence="1">
    <location>
        <begin position="7"/>
        <end position="40"/>
    </location>
</feature>
<accession>A0A4U7ATW3</accession>
<gene>
    <name evidence="2" type="ORF">C1H76_7782</name>
</gene>
<organism evidence="2 3">
    <name type="scientific">Elsinoe australis</name>
    <dbReference type="NCBI Taxonomy" id="40998"/>
    <lineage>
        <taxon>Eukaryota</taxon>
        <taxon>Fungi</taxon>
        <taxon>Dikarya</taxon>
        <taxon>Ascomycota</taxon>
        <taxon>Pezizomycotina</taxon>
        <taxon>Dothideomycetes</taxon>
        <taxon>Dothideomycetidae</taxon>
        <taxon>Myriangiales</taxon>
        <taxon>Elsinoaceae</taxon>
        <taxon>Elsinoe</taxon>
    </lineage>
</organism>
<feature type="compositionally biased region" description="Basic and acidic residues" evidence="1">
    <location>
        <begin position="227"/>
        <end position="239"/>
    </location>
</feature>
<evidence type="ECO:0000313" key="2">
    <source>
        <dbReference type="EMBL" id="TKX20100.1"/>
    </source>
</evidence>
<proteinExistence type="predicted"/>
<feature type="compositionally biased region" description="Low complexity" evidence="1">
    <location>
        <begin position="73"/>
        <end position="87"/>
    </location>
</feature>
<protein>
    <submittedName>
        <fullName evidence="2">Uncharacterized protein</fullName>
    </submittedName>
</protein>
<feature type="region of interest" description="Disordered" evidence="1">
    <location>
        <begin position="217"/>
        <end position="246"/>
    </location>
</feature>
<feature type="region of interest" description="Disordered" evidence="1">
    <location>
        <begin position="323"/>
        <end position="342"/>
    </location>
</feature>
<reference evidence="2 3" key="1">
    <citation type="submission" date="2018-02" db="EMBL/GenBank/DDBJ databases">
        <title>Draft genome sequences of Elsinoe sp., causing black scab on jojoba.</title>
        <authorList>
            <person name="Stodart B."/>
            <person name="Jeffress S."/>
            <person name="Ash G."/>
            <person name="Arun Chinnappa K."/>
        </authorList>
    </citation>
    <scope>NUCLEOTIDE SEQUENCE [LARGE SCALE GENOMIC DNA]</scope>
    <source>
        <strain evidence="2 3">Hillstone_2</strain>
    </source>
</reference>
<comment type="caution">
    <text evidence="2">The sequence shown here is derived from an EMBL/GenBank/DDBJ whole genome shotgun (WGS) entry which is preliminary data.</text>
</comment>
<sequence>MPRPHASFPFLHTTTTNTSTNPFQQPNPPLFTTNLPNTHNSTTHTPIPTNTPFLSPTHLRRPSRSPPKPPQNTSPTSEPASPTSLTSFSSDLEISISDRPAPAHPARTAPAPPAQMRPTRRTRPVDPAASASPTQQHGTAQLPPQRRPRPGTGMSGASSSTASTLIGAAGRGRRGQGRGGDQEAGMERAEGVGRMGMRRAGTEEILVAGQGMMGYEEEDQVGRRSRAGTEGRDIRREEMGEKEEEDDVVFRRGTEGLGLGIGGSAGKVGKRGGRKGAFVVEVPELIPPGMEEEEDDEEIRAKEAREVDRRLAKVCREYWAGGRGSAGRGARGRRAGTWDEEEVERVGEEIMARLRETTEEKIEGERWRFEGGEMGLEGMA</sequence>
<dbReference type="EMBL" id="PTQR01000102">
    <property type="protein sequence ID" value="TKX20100.1"/>
    <property type="molecule type" value="Genomic_DNA"/>
</dbReference>
<feature type="compositionally biased region" description="Polar residues" evidence="1">
    <location>
        <begin position="41"/>
        <end position="54"/>
    </location>
</feature>
<name>A0A4U7ATW3_9PEZI</name>
<feature type="compositionally biased region" description="Low complexity" evidence="1">
    <location>
        <begin position="151"/>
        <end position="168"/>
    </location>
</feature>
<evidence type="ECO:0000313" key="3">
    <source>
        <dbReference type="Proteomes" id="UP000308133"/>
    </source>
</evidence>
<dbReference type="AlphaFoldDB" id="A0A4U7ATW3"/>
<feature type="region of interest" description="Disordered" evidence="1">
    <location>
        <begin position="1"/>
        <end position="197"/>
    </location>
</feature>
<dbReference type="Proteomes" id="UP000308133">
    <property type="component" value="Unassembled WGS sequence"/>
</dbReference>
<evidence type="ECO:0000256" key="1">
    <source>
        <dbReference type="SAM" id="MobiDB-lite"/>
    </source>
</evidence>